<dbReference type="InterPro" id="IPR050595">
    <property type="entry name" value="Bact_response_regulator"/>
</dbReference>
<feature type="domain" description="HTH LytTR-type" evidence="3">
    <location>
        <begin position="142"/>
        <end position="212"/>
    </location>
</feature>
<dbReference type="GO" id="GO:0000160">
    <property type="term" value="P:phosphorelay signal transduction system"/>
    <property type="evidence" value="ECO:0007669"/>
    <property type="project" value="InterPro"/>
</dbReference>
<feature type="domain" description="Response regulatory" evidence="2">
    <location>
        <begin position="7"/>
        <end position="122"/>
    </location>
</feature>
<sequence length="240" mass="27145">MSEATKNILIIEDEFSIAMDMEMRLQKMGYNVAGTAFSYNEALPLLLEQDIDIVLLDINLNSEKSGIDLGKLIRDKFNIPIMFITAYTDAKTFAEAAEAEPMGFITKPVKDADLRNNIELALNKFAQKVIANTEIETNSNSIFIKDKGVLKQVNLHDIQWIEALDNYTVVHTAGENHIVHAFLKDVLMKLGNSFVRIHRSHAVSLKHITSIEDNLVYIGSEFLVVSQNYKNELTDRMKIL</sequence>
<dbReference type="PROSITE" id="PS50930">
    <property type="entry name" value="HTH_LYTTR"/>
    <property type="match status" value="1"/>
</dbReference>
<name>A0A644WVC7_9ZZZZ</name>
<dbReference type="SUPFAM" id="SSF52172">
    <property type="entry name" value="CheY-like"/>
    <property type="match status" value="1"/>
</dbReference>
<dbReference type="EMBL" id="VSSQ01001336">
    <property type="protein sequence ID" value="MPM07448.1"/>
    <property type="molecule type" value="Genomic_DNA"/>
</dbReference>
<organism evidence="4">
    <name type="scientific">bioreactor metagenome</name>
    <dbReference type="NCBI Taxonomy" id="1076179"/>
    <lineage>
        <taxon>unclassified sequences</taxon>
        <taxon>metagenomes</taxon>
        <taxon>ecological metagenomes</taxon>
    </lineage>
</organism>
<reference evidence="4" key="1">
    <citation type="submission" date="2019-08" db="EMBL/GenBank/DDBJ databases">
        <authorList>
            <person name="Kucharzyk K."/>
            <person name="Murdoch R.W."/>
            <person name="Higgins S."/>
            <person name="Loffler F."/>
        </authorList>
    </citation>
    <scope>NUCLEOTIDE SEQUENCE</scope>
</reference>
<dbReference type="Pfam" id="PF00072">
    <property type="entry name" value="Response_reg"/>
    <property type="match status" value="1"/>
</dbReference>
<dbReference type="Pfam" id="PF04397">
    <property type="entry name" value="LytTR"/>
    <property type="match status" value="1"/>
</dbReference>
<evidence type="ECO:0000259" key="3">
    <source>
        <dbReference type="PROSITE" id="PS50930"/>
    </source>
</evidence>
<dbReference type="PANTHER" id="PTHR44591">
    <property type="entry name" value="STRESS RESPONSE REGULATOR PROTEIN 1"/>
    <property type="match status" value="1"/>
</dbReference>
<accession>A0A644WVC7</accession>
<dbReference type="InterPro" id="IPR011006">
    <property type="entry name" value="CheY-like_superfamily"/>
</dbReference>
<proteinExistence type="predicted"/>
<dbReference type="InterPro" id="IPR007492">
    <property type="entry name" value="LytTR_DNA-bd_dom"/>
</dbReference>
<protein>
    <recommendedName>
        <fullName evidence="5">Sensory transduction protein LytR</fullName>
    </recommendedName>
</protein>
<dbReference type="Gene3D" id="3.40.50.2300">
    <property type="match status" value="1"/>
</dbReference>
<dbReference type="GO" id="GO:0003677">
    <property type="term" value="F:DNA binding"/>
    <property type="evidence" value="ECO:0007669"/>
    <property type="project" value="InterPro"/>
</dbReference>
<keyword evidence="1" id="KW-0597">Phosphoprotein</keyword>
<dbReference type="CDD" id="cd17534">
    <property type="entry name" value="REC_DC-like"/>
    <property type="match status" value="1"/>
</dbReference>
<dbReference type="InterPro" id="IPR001789">
    <property type="entry name" value="Sig_transdc_resp-reg_receiver"/>
</dbReference>
<dbReference type="SMART" id="SM00850">
    <property type="entry name" value="LytTR"/>
    <property type="match status" value="1"/>
</dbReference>
<gene>
    <name evidence="4" type="ORF">SDC9_53754</name>
</gene>
<evidence type="ECO:0008006" key="5">
    <source>
        <dbReference type="Google" id="ProtNLM"/>
    </source>
</evidence>
<dbReference type="Gene3D" id="2.40.50.1020">
    <property type="entry name" value="LytTr DNA-binding domain"/>
    <property type="match status" value="1"/>
</dbReference>
<evidence type="ECO:0000256" key="1">
    <source>
        <dbReference type="ARBA" id="ARBA00022553"/>
    </source>
</evidence>
<dbReference type="SMART" id="SM00448">
    <property type="entry name" value="REC"/>
    <property type="match status" value="1"/>
</dbReference>
<evidence type="ECO:0000313" key="4">
    <source>
        <dbReference type="EMBL" id="MPM07448.1"/>
    </source>
</evidence>
<evidence type="ECO:0000259" key="2">
    <source>
        <dbReference type="PROSITE" id="PS50110"/>
    </source>
</evidence>
<dbReference type="PANTHER" id="PTHR44591:SF3">
    <property type="entry name" value="RESPONSE REGULATORY DOMAIN-CONTAINING PROTEIN"/>
    <property type="match status" value="1"/>
</dbReference>
<comment type="caution">
    <text evidence="4">The sequence shown here is derived from an EMBL/GenBank/DDBJ whole genome shotgun (WGS) entry which is preliminary data.</text>
</comment>
<dbReference type="AlphaFoldDB" id="A0A644WVC7"/>
<dbReference type="PROSITE" id="PS50110">
    <property type="entry name" value="RESPONSE_REGULATORY"/>
    <property type="match status" value="1"/>
</dbReference>